<evidence type="ECO:0000256" key="1">
    <source>
        <dbReference type="SAM" id="MobiDB-lite"/>
    </source>
</evidence>
<protein>
    <submittedName>
        <fullName evidence="2">Uncharacterized protein</fullName>
    </submittedName>
</protein>
<evidence type="ECO:0000313" key="2">
    <source>
        <dbReference type="EMBL" id="KDR82109.1"/>
    </source>
</evidence>
<gene>
    <name evidence="2" type="ORF">GALMADRAFT_240608</name>
</gene>
<dbReference type="AlphaFoldDB" id="A0A067TQB9"/>
<organism evidence="2 3">
    <name type="scientific">Galerina marginata (strain CBS 339.88)</name>
    <dbReference type="NCBI Taxonomy" id="685588"/>
    <lineage>
        <taxon>Eukaryota</taxon>
        <taxon>Fungi</taxon>
        <taxon>Dikarya</taxon>
        <taxon>Basidiomycota</taxon>
        <taxon>Agaricomycotina</taxon>
        <taxon>Agaricomycetes</taxon>
        <taxon>Agaricomycetidae</taxon>
        <taxon>Agaricales</taxon>
        <taxon>Agaricineae</taxon>
        <taxon>Strophariaceae</taxon>
        <taxon>Galerina</taxon>
    </lineage>
</organism>
<dbReference type="EMBL" id="KL142370">
    <property type="protein sequence ID" value="KDR82109.1"/>
    <property type="molecule type" value="Genomic_DNA"/>
</dbReference>
<keyword evidence="3" id="KW-1185">Reference proteome</keyword>
<name>A0A067TQB9_GALM3</name>
<sequence length="131" mass="14610">MGHGLSMFNFGVSTGNPRDQNLALLRDLLILLQPRPPSIHRPTSLISHGRNDAQHRSECPSSPMGNVGRKFGEGEYTLATSQCRPAGRLPMTPRVCRYITAWTARWWATQPNICPILLLPPSDHTAFIPLR</sequence>
<feature type="region of interest" description="Disordered" evidence="1">
    <location>
        <begin position="41"/>
        <end position="66"/>
    </location>
</feature>
<accession>A0A067TQB9</accession>
<reference evidence="3" key="1">
    <citation type="journal article" date="2014" name="Proc. Natl. Acad. Sci. U.S.A.">
        <title>Extensive sampling of basidiomycete genomes demonstrates inadequacy of the white-rot/brown-rot paradigm for wood decay fungi.</title>
        <authorList>
            <person name="Riley R."/>
            <person name="Salamov A.A."/>
            <person name="Brown D.W."/>
            <person name="Nagy L.G."/>
            <person name="Floudas D."/>
            <person name="Held B.W."/>
            <person name="Levasseur A."/>
            <person name="Lombard V."/>
            <person name="Morin E."/>
            <person name="Otillar R."/>
            <person name="Lindquist E.A."/>
            <person name="Sun H."/>
            <person name="LaButti K.M."/>
            <person name="Schmutz J."/>
            <person name="Jabbour D."/>
            <person name="Luo H."/>
            <person name="Baker S.E."/>
            <person name="Pisabarro A.G."/>
            <person name="Walton J.D."/>
            <person name="Blanchette R.A."/>
            <person name="Henrissat B."/>
            <person name="Martin F."/>
            <person name="Cullen D."/>
            <person name="Hibbett D.S."/>
            <person name="Grigoriev I.V."/>
        </authorList>
    </citation>
    <scope>NUCLEOTIDE SEQUENCE [LARGE SCALE GENOMIC DNA]</scope>
    <source>
        <strain evidence="3">CBS 339.88</strain>
    </source>
</reference>
<feature type="compositionally biased region" description="Basic and acidic residues" evidence="1">
    <location>
        <begin position="49"/>
        <end position="58"/>
    </location>
</feature>
<evidence type="ECO:0000313" key="3">
    <source>
        <dbReference type="Proteomes" id="UP000027222"/>
    </source>
</evidence>
<proteinExistence type="predicted"/>
<dbReference type="HOGENOM" id="CLU_1927765_0_0_1"/>
<dbReference type="Proteomes" id="UP000027222">
    <property type="component" value="Unassembled WGS sequence"/>
</dbReference>